<sequence length="135" mass="15046">MKLSVAFLLCVLSFSSYAESENSIEKSLDECLAKRENQTTAGMNTCVGVATVAWDKELNVVYGNLMSALDAEGKNNLKKSQIAWLKHRDLEYKFISSVYATKVGTMYSNIRAMNVLTLTKNRALELKSYLSSSEL</sequence>
<dbReference type="EMBL" id="JAPJDZ010000195">
    <property type="protein sequence ID" value="MDP5138549.1"/>
    <property type="molecule type" value="Genomic_DNA"/>
</dbReference>
<feature type="chain" id="PRO_5046744975" evidence="1">
    <location>
        <begin position="19"/>
        <end position="135"/>
    </location>
</feature>
<organism evidence="3 4">
    <name type="scientific">Rheinheimera baltica</name>
    <dbReference type="NCBI Taxonomy" id="67576"/>
    <lineage>
        <taxon>Bacteria</taxon>
        <taxon>Pseudomonadati</taxon>
        <taxon>Pseudomonadota</taxon>
        <taxon>Gammaproteobacteria</taxon>
        <taxon>Chromatiales</taxon>
        <taxon>Chromatiaceae</taxon>
        <taxon>Rheinheimera</taxon>
    </lineage>
</organism>
<dbReference type="PANTHER" id="PTHR39176:SF1">
    <property type="entry name" value="PERIPLASMIC PROTEIN"/>
    <property type="match status" value="1"/>
</dbReference>
<dbReference type="InterPro" id="IPR009739">
    <property type="entry name" value="LprI-like_N"/>
</dbReference>
<feature type="signal peptide" evidence="1">
    <location>
        <begin position="1"/>
        <end position="18"/>
    </location>
</feature>
<evidence type="ECO:0000313" key="3">
    <source>
        <dbReference type="EMBL" id="MDP5138549.1"/>
    </source>
</evidence>
<protein>
    <submittedName>
        <fullName evidence="3">DUF1311 domain-containing protein</fullName>
    </submittedName>
</protein>
<dbReference type="RefSeq" id="WP_305977666.1">
    <property type="nucleotide sequence ID" value="NZ_JAPJDZ010000195.1"/>
</dbReference>
<reference evidence="3 4" key="1">
    <citation type="submission" date="2022-11" db="EMBL/GenBank/DDBJ databases">
        <title>Viruses from the air-sea interface of a natural surface slick.</title>
        <authorList>
            <person name="Rahlff J."/>
            <person name="Holmfeldt K."/>
        </authorList>
    </citation>
    <scope>NUCLEOTIDE SEQUENCE [LARGE SCALE GENOMIC DNA]</scope>
    <source>
        <strain evidence="3 4">SMS4</strain>
    </source>
</reference>
<accession>A0ABT9I564</accession>
<comment type="caution">
    <text evidence="3">The sequence shown here is derived from an EMBL/GenBank/DDBJ whole genome shotgun (WGS) entry which is preliminary data.</text>
</comment>
<proteinExistence type="predicted"/>
<evidence type="ECO:0000256" key="1">
    <source>
        <dbReference type="SAM" id="SignalP"/>
    </source>
</evidence>
<dbReference type="Pfam" id="PF07007">
    <property type="entry name" value="LprI"/>
    <property type="match status" value="1"/>
</dbReference>
<dbReference type="Gene3D" id="1.20.1270.180">
    <property type="match status" value="1"/>
</dbReference>
<dbReference type="PANTHER" id="PTHR39176">
    <property type="entry name" value="PERIPLASMIC PROTEIN-RELATED"/>
    <property type="match status" value="1"/>
</dbReference>
<evidence type="ECO:0000259" key="2">
    <source>
        <dbReference type="Pfam" id="PF07007"/>
    </source>
</evidence>
<keyword evidence="1" id="KW-0732">Signal</keyword>
<feature type="domain" description="Lysozyme inhibitor LprI-like N-terminal" evidence="2">
    <location>
        <begin position="31"/>
        <end position="126"/>
    </location>
</feature>
<evidence type="ECO:0000313" key="4">
    <source>
        <dbReference type="Proteomes" id="UP001231109"/>
    </source>
</evidence>
<dbReference type="Proteomes" id="UP001231109">
    <property type="component" value="Unassembled WGS sequence"/>
</dbReference>
<keyword evidence="4" id="KW-1185">Reference proteome</keyword>
<gene>
    <name evidence="3" type="ORF">ORJ04_21615</name>
</gene>
<name>A0ABT9I564_9GAMM</name>